<organism evidence="4 5">
    <name type="scientific">Sporothrix brasiliensis 5110</name>
    <dbReference type="NCBI Taxonomy" id="1398154"/>
    <lineage>
        <taxon>Eukaryota</taxon>
        <taxon>Fungi</taxon>
        <taxon>Dikarya</taxon>
        <taxon>Ascomycota</taxon>
        <taxon>Pezizomycotina</taxon>
        <taxon>Sordariomycetes</taxon>
        <taxon>Sordariomycetidae</taxon>
        <taxon>Ophiostomatales</taxon>
        <taxon>Ophiostomataceae</taxon>
        <taxon>Sporothrix</taxon>
    </lineage>
</organism>
<evidence type="ECO:0000256" key="1">
    <source>
        <dbReference type="ARBA" id="ARBA00022679"/>
    </source>
</evidence>
<dbReference type="GO" id="GO:0016747">
    <property type="term" value="F:acyltransferase activity, transferring groups other than amino-acyl groups"/>
    <property type="evidence" value="ECO:0007669"/>
    <property type="project" value="TreeGrafter"/>
</dbReference>
<feature type="domain" description="Trichothecene 3-O-acetyltransferase-like N-terminal" evidence="3">
    <location>
        <begin position="22"/>
        <end position="164"/>
    </location>
</feature>
<accession>A0A0C2FLV2</accession>
<dbReference type="GO" id="GO:0044550">
    <property type="term" value="P:secondary metabolite biosynthetic process"/>
    <property type="evidence" value="ECO:0007669"/>
    <property type="project" value="TreeGrafter"/>
</dbReference>
<dbReference type="HOGENOM" id="CLU_026450_0_0_1"/>
<protein>
    <submittedName>
        <fullName evidence="4">Anthranilate n-hydroxycinnamoyl/benzoyltransferase</fullName>
    </submittedName>
</protein>
<dbReference type="InterPro" id="IPR050317">
    <property type="entry name" value="Plant_Fungal_Acyltransferase"/>
</dbReference>
<dbReference type="RefSeq" id="XP_040620063.1">
    <property type="nucleotide sequence ID" value="XM_040761048.1"/>
</dbReference>
<name>A0A0C2FLV2_9PEZI</name>
<dbReference type="EMBL" id="AWTV01000006">
    <property type="protein sequence ID" value="KIH92053.1"/>
    <property type="molecule type" value="Genomic_DNA"/>
</dbReference>
<sequence>MAQKERTATRLSGWDQVAMRGYMSIALCFPFDNTQTDAAMKHIADSLARVALHRPDLAGTLEVRENGSVYHISGQNSTIPFSVEGVPKEFPYDSYDELKSAEFPPGAFVHPQFLLLCQLAEGQPGVPVSVVKAFTIPGGLFLVVYFCHAFADGDCKRIFLDMFSQQTRGLTFEAPSTKHLNVPFANESNTNDKVGSRLNELLQKVPEYQILDQPVGPTTPNFRPGGVPMADITKIGKIFVFDNARLSQLRCSVFGAGKPAITSRNGISSTDGRLSDESKTRTSGQSTPVFNLPSNYTCLAGLTWAHISKARLCDATQYMPHSPEVDGIALLQTMVNWKSRALHDLKPTYFGNATAIAVTQLPTKDSILSRASSSPSDLAKLVFTIEKTIAGVDDDFVSDRTELFSRVSDPRFVGLRFDPRTPQDLGFNTWRFFGADTKWNIPGIKGDSTPEVIRRLQGMWNMSGALILPAKALSPTHELLVTLPKTSMDVLCNDPEWMKWVDHVIG</sequence>
<dbReference type="Pfam" id="PF22664">
    <property type="entry name" value="TRI-like_N"/>
    <property type="match status" value="1"/>
</dbReference>
<comment type="caution">
    <text evidence="4">The sequence shown here is derived from an EMBL/GenBank/DDBJ whole genome shotgun (WGS) entry which is preliminary data.</text>
</comment>
<proteinExistence type="predicted"/>
<dbReference type="InterPro" id="IPR054710">
    <property type="entry name" value="Tri101-like_N"/>
</dbReference>
<dbReference type="GeneID" id="63675969"/>
<evidence type="ECO:0000313" key="5">
    <source>
        <dbReference type="Proteomes" id="UP000031575"/>
    </source>
</evidence>
<dbReference type="VEuPathDB" id="FungiDB:SPBR_02745"/>
<dbReference type="AlphaFoldDB" id="A0A0C2FLV2"/>
<evidence type="ECO:0000256" key="2">
    <source>
        <dbReference type="SAM" id="MobiDB-lite"/>
    </source>
</evidence>
<dbReference type="InterPro" id="IPR023213">
    <property type="entry name" value="CAT-like_dom_sf"/>
</dbReference>
<evidence type="ECO:0000313" key="4">
    <source>
        <dbReference type="EMBL" id="KIH92053.1"/>
    </source>
</evidence>
<feature type="region of interest" description="Disordered" evidence="2">
    <location>
        <begin position="264"/>
        <end position="287"/>
    </location>
</feature>
<evidence type="ECO:0000259" key="3">
    <source>
        <dbReference type="Pfam" id="PF22664"/>
    </source>
</evidence>
<keyword evidence="1 4" id="KW-0808">Transferase</keyword>
<dbReference type="Proteomes" id="UP000031575">
    <property type="component" value="Unassembled WGS sequence"/>
</dbReference>
<dbReference type="OrthoDB" id="3548654at2759"/>
<dbReference type="PANTHER" id="PTHR31642:SF310">
    <property type="entry name" value="FATTY ALCOHOL:CAFFEOYL-COA ACYLTRANSFERASE"/>
    <property type="match status" value="1"/>
</dbReference>
<reference evidence="4 5" key="1">
    <citation type="journal article" date="2014" name="BMC Genomics">
        <title>Comparative genomics of the major fungal agents of human and animal Sporotrichosis: Sporothrix schenckii and Sporothrix brasiliensis.</title>
        <authorList>
            <person name="Teixeira M.M."/>
            <person name="de Almeida L.G."/>
            <person name="Kubitschek-Barreira P."/>
            <person name="Alves F.L."/>
            <person name="Kioshima E.S."/>
            <person name="Abadio A.K."/>
            <person name="Fernandes L."/>
            <person name="Derengowski L.S."/>
            <person name="Ferreira K.S."/>
            <person name="Souza R.C."/>
            <person name="Ruiz J.C."/>
            <person name="de Andrade N.C."/>
            <person name="Paes H.C."/>
            <person name="Nicola A.M."/>
            <person name="Albuquerque P."/>
            <person name="Gerber A.L."/>
            <person name="Martins V.P."/>
            <person name="Peconick L.D."/>
            <person name="Neto A.V."/>
            <person name="Chaucanez C.B."/>
            <person name="Silva P.A."/>
            <person name="Cunha O.L."/>
            <person name="de Oliveira F.F."/>
            <person name="dos Santos T.C."/>
            <person name="Barros A.L."/>
            <person name="Soares M.A."/>
            <person name="de Oliveira L.M."/>
            <person name="Marini M.M."/>
            <person name="Villalobos-Duno H."/>
            <person name="Cunha M.M."/>
            <person name="de Hoog S."/>
            <person name="da Silveira J.F."/>
            <person name="Henrissat B."/>
            <person name="Nino-Vega G.A."/>
            <person name="Cisalpino P.S."/>
            <person name="Mora-Montes H.M."/>
            <person name="Almeida S.R."/>
            <person name="Stajich J.E."/>
            <person name="Lopes-Bezerra L.M."/>
            <person name="Vasconcelos A.T."/>
            <person name="Felipe M.S."/>
        </authorList>
    </citation>
    <scope>NUCLEOTIDE SEQUENCE [LARGE SCALE GENOMIC DNA]</scope>
    <source>
        <strain evidence="4 5">5110</strain>
    </source>
</reference>
<dbReference type="PANTHER" id="PTHR31642">
    <property type="entry name" value="TRICHOTHECENE 3-O-ACETYLTRANSFERASE"/>
    <property type="match status" value="1"/>
</dbReference>
<keyword evidence="5" id="KW-1185">Reference proteome</keyword>
<gene>
    <name evidence="4" type="ORF">SPBR_02745</name>
</gene>
<dbReference type="Gene3D" id="3.30.559.10">
    <property type="entry name" value="Chloramphenicol acetyltransferase-like domain"/>
    <property type="match status" value="2"/>
</dbReference>